<keyword evidence="7" id="KW-1185">Reference proteome</keyword>
<evidence type="ECO:0000256" key="1">
    <source>
        <dbReference type="ARBA" id="ARBA00005251"/>
    </source>
</evidence>
<dbReference type="Proteomes" id="UP001158986">
    <property type="component" value="Unassembled WGS sequence"/>
</dbReference>
<feature type="compositionally biased region" description="Acidic residues" evidence="5">
    <location>
        <begin position="62"/>
        <end position="86"/>
    </location>
</feature>
<feature type="region of interest" description="Disordered" evidence="5">
    <location>
        <begin position="57"/>
        <end position="98"/>
    </location>
</feature>
<proteinExistence type="inferred from homology"/>
<dbReference type="SUPFAM" id="SSF54211">
    <property type="entry name" value="Ribosomal protein S5 domain 2-like"/>
    <property type="match status" value="1"/>
</dbReference>
<gene>
    <name evidence="6" type="ORF">PBS001_LOCUS5962</name>
</gene>
<comment type="caution">
    <text evidence="6">The sequence shown here is derived from an EMBL/GenBank/DDBJ whole genome shotgun (WGS) entry which is preliminary data.</text>
</comment>
<evidence type="ECO:0000256" key="5">
    <source>
        <dbReference type="SAM" id="MobiDB-lite"/>
    </source>
</evidence>
<dbReference type="InterPro" id="IPR020568">
    <property type="entry name" value="Ribosomal_Su5_D2-typ_SF"/>
</dbReference>
<dbReference type="EMBL" id="CAKLCB010000297">
    <property type="protein sequence ID" value="CAH0519435.1"/>
    <property type="molecule type" value="Genomic_DNA"/>
</dbReference>
<sequence length="326" mass="36775">MLLTTRRVVRTAASAAARTLYPSTCRLANTVKIGARFRSDKSSNVVDGKKNFKLFASKGDSDSDSDSSSDFDSDSDSSDSEPDNDDDNVREVEELLPIDEEGISTAERRRRLDAFLNHNDEFFDEERWGAQDGEKWFGFDGNIDAVTDEGVPTWLQSVRNMITVEEERAIRAKSARIAFHEARHKIVRVKKVDEKGRAYGTGRRKTSVARVWIKPADQPFTGRIKVNKKDLVDYFVRDTHREDVLQPFSVVEQIGGFDVYSTVKGGGMTGQAGAVRHGIARALENFDPEFRPALKKAGLITRDPRMVERKKAGQAKARKKFQWVKR</sequence>
<reference evidence="6 7" key="1">
    <citation type="submission" date="2021-11" db="EMBL/GenBank/DDBJ databases">
        <authorList>
            <person name="Islam A."/>
            <person name="Islam S."/>
            <person name="Flora M.S."/>
            <person name="Rahman M."/>
            <person name="Ziaur R.M."/>
            <person name="Epstein J.H."/>
            <person name="Hassan M."/>
            <person name="Klassen M."/>
            <person name="Woodard K."/>
            <person name="Webb A."/>
            <person name="Webby R.J."/>
            <person name="El Zowalaty M.E."/>
        </authorList>
    </citation>
    <scope>NUCLEOTIDE SEQUENCE [LARGE SCALE GENOMIC DNA]</scope>
    <source>
        <strain evidence="6">Pbs1</strain>
    </source>
</reference>
<dbReference type="HAMAP" id="MF_00532_B">
    <property type="entry name" value="Ribosomal_uS9_B"/>
    <property type="match status" value="1"/>
</dbReference>
<evidence type="ECO:0000313" key="7">
    <source>
        <dbReference type="Proteomes" id="UP001158986"/>
    </source>
</evidence>
<dbReference type="InterPro" id="IPR000754">
    <property type="entry name" value="Ribosomal_uS9"/>
</dbReference>
<dbReference type="PROSITE" id="PS00360">
    <property type="entry name" value="RIBOSOMAL_S9"/>
    <property type="match status" value="1"/>
</dbReference>
<dbReference type="Pfam" id="PF00380">
    <property type="entry name" value="Ribosomal_S9"/>
    <property type="match status" value="1"/>
</dbReference>
<evidence type="ECO:0008006" key="8">
    <source>
        <dbReference type="Google" id="ProtNLM"/>
    </source>
</evidence>
<dbReference type="PANTHER" id="PTHR21569">
    <property type="entry name" value="RIBOSOMAL PROTEIN S9"/>
    <property type="match status" value="1"/>
</dbReference>
<comment type="similarity">
    <text evidence="1 4">Belongs to the universal ribosomal protein uS9 family.</text>
</comment>
<evidence type="ECO:0000256" key="3">
    <source>
        <dbReference type="ARBA" id="ARBA00023274"/>
    </source>
</evidence>
<evidence type="ECO:0000313" key="6">
    <source>
        <dbReference type="EMBL" id="CAH0519435.1"/>
    </source>
</evidence>
<dbReference type="InterPro" id="IPR023035">
    <property type="entry name" value="Ribosomal_uS9_bac/plastid"/>
</dbReference>
<keyword evidence="2 4" id="KW-0689">Ribosomal protein</keyword>
<evidence type="ECO:0000256" key="4">
    <source>
        <dbReference type="RuleBase" id="RU003815"/>
    </source>
</evidence>
<dbReference type="InterPro" id="IPR014721">
    <property type="entry name" value="Ribsml_uS5_D2-typ_fold_subgr"/>
</dbReference>
<evidence type="ECO:0000256" key="2">
    <source>
        <dbReference type="ARBA" id="ARBA00022980"/>
    </source>
</evidence>
<name>A0ABN8D248_9STRA</name>
<dbReference type="PANTHER" id="PTHR21569:SF1">
    <property type="entry name" value="SMALL RIBOSOMAL SUBUNIT PROTEIN US9M"/>
    <property type="match status" value="1"/>
</dbReference>
<dbReference type="InterPro" id="IPR020574">
    <property type="entry name" value="Ribosomal_uS9_CS"/>
</dbReference>
<keyword evidence="3 4" id="KW-0687">Ribonucleoprotein</keyword>
<organism evidence="6 7">
    <name type="scientific">Peronospora belbahrii</name>
    <dbReference type="NCBI Taxonomy" id="622444"/>
    <lineage>
        <taxon>Eukaryota</taxon>
        <taxon>Sar</taxon>
        <taxon>Stramenopiles</taxon>
        <taxon>Oomycota</taxon>
        <taxon>Peronosporomycetes</taxon>
        <taxon>Peronosporales</taxon>
        <taxon>Peronosporaceae</taxon>
        <taxon>Peronospora</taxon>
    </lineage>
</organism>
<accession>A0ABN8D248</accession>
<protein>
    <recommendedName>
        <fullName evidence="8">30S ribosomal protein S9</fullName>
    </recommendedName>
</protein>
<dbReference type="NCBIfam" id="NF001099">
    <property type="entry name" value="PRK00132.1"/>
    <property type="match status" value="1"/>
</dbReference>
<dbReference type="Gene3D" id="3.30.230.10">
    <property type="match status" value="1"/>
</dbReference>